<name>A0A836HCV8_9TRYP</name>
<sequence>MVLLDERYAQPDYQQRLSKWCRAALQTESSLPQLCARLQASFTQWRRAFGALATSPASLQVSSAEADRAVCRAEVERVVQQDAVSLARARLGTEQLPFTRVLRELPAVPLPRRTVGAVSVARLTHSSSQTSGTAWPVLEADARLTTTATADLRHSPLACTAVKLLYEGASTTGDVSRQALQDAIQSLTKNFIDSSGSDAEDHEG</sequence>
<dbReference type="KEGG" id="lmat:92513247"/>
<dbReference type="Proteomes" id="UP000673552">
    <property type="component" value="Chromosome 28"/>
</dbReference>
<proteinExistence type="predicted"/>
<dbReference type="RefSeq" id="XP_067177345.1">
    <property type="nucleotide sequence ID" value="XM_067320735.1"/>
</dbReference>
<keyword evidence="2" id="KW-1185">Reference proteome</keyword>
<dbReference type="AlphaFoldDB" id="A0A836HCV8"/>
<reference evidence="1 2" key="1">
    <citation type="submission" date="2021-03" db="EMBL/GenBank/DDBJ databases">
        <title>Leishmania (Mundinia) martiniquensis Genome sequencing and assembly.</title>
        <authorList>
            <person name="Almutairi H."/>
            <person name="Gatherer D."/>
        </authorList>
    </citation>
    <scope>NUCLEOTIDE SEQUENCE [LARGE SCALE GENOMIC DNA]</scope>
    <source>
        <strain evidence="1">LSCM1</strain>
    </source>
</reference>
<comment type="caution">
    <text evidence="1">The sequence shown here is derived from an EMBL/GenBank/DDBJ whole genome shotgun (WGS) entry which is preliminary data.</text>
</comment>
<gene>
    <name evidence="1" type="ORF">LSCM1_03185</name>
</gene>
<evidence type="ECO:0000313" key="2">
    <source>
        <dbReference type="Proteomes" id="UP000673552"/>
    </source>
</evidence>
<accession>A0A836HCV8</accession>
<organism evidence="1 2">
    <name type="scientific">Leishmania martiniquensis</name>
    <dbReference type="NCBI Taxonomy" id="1580590"/>
    <lineage>
        <taxon>Eukaryota</taxon>
        <taxon>Discoba</taxon>
        <taxon>Euglenozoa</taxon>
        <taxon>Kinetoplastea</taxon>
        <taxon>Metakinetoplastina</taxon>
        <taxon>Trypanosomatida</taxon>
        <taxon>Trypanosomatidae</taxon>
        <taxon>Leishmaniinae</taxon>
        <taxon>Leishmania</taxon>
    </lineage>
</organism>
<protein>
    <submittedName>
        <fullName evidence="1">Uncharacterized protein</fullName>
    </submittedName>
</protein>
<evidence type="ECO:0000313" key="1">
    <source>
        <dbReference type="EMBL" id="KAG5474403.1"/>
    </source>
</evidence>
<dbReference type="EMBL" id="JAFEUZ010000028">
    <property type="protein sequence ID" value="KAG5474403.1"/>
    <property type="molecule type" value="Genomic_DNA"/>
</dbReference>
<dbReference type="GeneID" id="92513247"/>